<organism evidence="8 9">
    <name type="scientific">Absidia repens</name>
    <dbReference type="NCBI Taxonomy" id="90262"/>
    <lineage>
        <taxon>Eukaryota</taxon>
        <taxon>Fungi</taxon>
        <taxon>Fungi incertae sedis</taxon>
        <taxon>Mucoromycota</taxon>
        <taxon>Mucoromycotina</taxon>
        <taxon>Mucoromycetes</taxon>
        <taxon>Mucorales</taxon>
        <taxon>Cunninghamellaceae</taxon>
        <taxon>Absidia</taxon>
    </lineage>
</organism>
<keyword evidence="1" id="KW-0547">Nucleotide-binding</keyword>
<feature type="region of interest" description="Disordered" evidence="6">
    <location>
        <begin position="795"/>
        <end position="865"/>
    </location>
</feature>
<protein>
    <submittedName>
        <fullName evidence="8">Hsp70 protein-domain-containing protein</fullName>
    </submittedName>
</protein>
<dbReference type="STRING" id="90262.A0A1X2IDS1"/>
<dbReference type="Gene3D" id="2.60.34.10">
    <property type="entry name" value="Substrate Binding Domain Of DNAk, Chain A, domain 1"/>
    <property type="match status" value="1"/>
</dbReference>
<dbReference type="Gene3D" id="1.20.1270.10">
    <property type="match status" value="1"/>
</dbReference>
<dbReference type="CDD" id="cd10230">
    <property type="entry name" value="ASKHA_NBD_HSP70_HYOU1"/>
    <property type="match status" value="1"/>
</dbReference>
<evidence type="ECO:0000313" key="9">
    <source>
        <dbReference type="Proteomes" id="UP000193560"/>
    </source>
</evidence>
<keyword evidence="2" id="KW-0256">Endoplasmic reticulum</keyword>
<keyword evidence="5" id="KW-0175">Coiled coil</keyword>
<evidence type="ECO:0000256" key="6">
    <source>
        <dbReference type="SAM" id="MobiDB-lite"/>
    </source>
</evidence>
<evidence type="ECO:0000256" key="4">
    <source>
        <dbReference type="ARBA" id="ARBA00023186"/>
    </source>
</evidence>
<dbReference type="GO" id="GO:0005524">
    <property type="term" value="F:ATP binding"/>
    <property type="evidence" value="ECO:0007669"/>
    <property type="project" value="UniProtKB-KW"/>
</dbReference>
<name>A0A1X2IDS1_9FUNG</name>
<evidence type="ECO:0000256" key="1">
    <source>
        <dbReference type="ARBA" id="ARBA00022741"/>
    </source>
</evidence>
<dbReference type="EMBL" id="MCGE01000014">
    <property type="protein sequence ID" value="ORZ14632.1"/>
    <property type="molecule type" value="Genomic_DNA"/>
</dbReference>
<evidence type="ECO:0000256" key="7">
    <source>
        <dbReference type="SAM" id="SignalP"/>
    </source>
</evidence>
<keyword evidence="4" id="KW-0143">Chaperone</keyword>
<dbReference type="Gene3D" id="3.90.640.10">
    <property type="entry name" value="Actin, Chain A, domain 4"/>
    <property type="match status" value="1"/>
</dbReference>
<feature type="signal peptide" evidence="7">
    <location>
        <begin position="1"/>
        <end position="24"/>
    </location>
</feature>
<dbReference type="Gene3D" id="3.30.420.40">
    <property type="match status" value="2"/>
</dbReference>
<keyword evidence="3" id="KW-0067">ATP-binding</keyword>
<dbReference type="SUPFAM" id="SSF100934">
    <property type="entry name" value="Heat shock protein 70kD (HSP70), C-terminal subdomain"/>
    <property type="match status" value="1"/>
</dbReference>
<dbReference type="SUPFAM" id="SSF53067">
    <property type="entry name" value="Actin-like ATPase domain"/>
    <property type="match status" value="2"/>
</dbReference>
<evidence type="ECO:0000256" key="2">
    <source>
        <dbReference type="ARBA" id="ARBA00022824"/>
    </source>
</evidence>
<feature type="compositionally biased region" description="Basic residues" evidence="6">
    <location>
        <begin position="813"/>
        <end position="822"/>
    </location>
</feature>
<evidence type="ECO:0000256" key="5">
    <source>
        <dbReference type="SAM" id="Coils"/>
    </source>
</evidence>
<accession>A0A1X2IDS1</accession>
<dbReference type="GO" id="GO:0030968">
    <property type="term" value="P:endoplasmic reticulum unfolded protein response"/>
    <property type="evidence" value="ECO:0007669"/>
    <property type="project" value="TreeGrafter"/>
</dbReference>
<dbReference type="PANTHER" id="PTHR45639">
    <property type="entry name" value="HSC70CB, ISOFORM G-RELATED"/>
    <property type="match status" value="1"/>
</dbReference>
<feature type="region of interest" description="Disordered" evidence="6">
    <location>
        <begin position="561"/>
        <end position="594"/>
    </location>
</feature>
<feature type="compositionally biased region" description="Basic and acidic residues" evidence="6">
    <location>
        <begin position="561"/>
        <end position="581"/>
    </location>
</feature>
<keyword evidence="9" id="KW-1185">Reference proteome</keyword>
<dbReference type="GO" id="GO:0034663">
    <property type="term" value="C:endoplasmic reticulum chaperone complex"/>
    <property type="evidence" value="ECO:0007669"/>
    <property type="project" value="TreeGrafter"/>
</dbReference>
<dbReference type="InterPro" id="IPR013126">
    <property type="entry name" value="Hsp_70_fam"/>
</dbReference>
<dbReference type="FunFam" id="3.90.640.10:FF:000004">
    <property type="entry name" value="Heat shock 70 kDa protein 4"/>
    <property type="match status" value="1"/>
</dbReference>
<dbReference type="OrthoDB" id="10262720at2759"/>
<dbReference type="InterPro" id="IPR029047">
    <property type="entry name" value="HSP70_peptide-bd_sf"/>
</dbReference>
<reference evidence="8 9" key="1">
    <citation type="submission" date="2016-07" db="EMBL/GenBank/DDBJ databases">
        <title>Pervasive Adenine N6-methylation of Active Genes in Fungi.</title>
        <authorList>
            <consortium name="DOE Joint Genome Institute"/>
            <person name="Mondo S.J."/>
            <person name="Dannebaum R.O."/>
            <person name="Kuo R.C."/>
            <person name="Labutti K."/>
            <person name="Haridas S."/>
            <person name="Kuo A."/>
            <person name="Salamov A."/>
            <person name="Ahrendt S.R."/>
            <person name="Lipzen A."/>
            <person name="Sullivan W."/>
            <person name="Andreopoulos W.B."/>
            <person name="Clum A."/>
            <person name="Lindquist E."/>
            <person name="Daum C."/>
            <person name="Ramamoorthy G.K."/>
            <person name="Gryganskyi A."/>
            <person name="Culley D."/>
            <person name="Magnuson J.K."/>
            <person name="James T.Y."/>
            <person name="O'Malley M.A."/>
            <person name="Stajich J.E."/>
            <person name="Spatafora J.W."/>
            <person name="Visel A."/>
            <person name="Grigoriev I.V."/>
        </authorList>
    </citation>
    <scope>NUCLEOTIDE SEQUENCE [LARGE SCALE GENOMIC DNA]</scope>
    <source>
        <strain evidence="8 9">NRRL 1336</strain>
    </source>
</reference>
<feature type="chain" id="PRO_5013298678" evidence="7">
    <location>
        <begin position="25"/>
        <end position="865"/>
    </location>
</feature>
<dbReference type="PANTHER" id="PTHR45639:SF3">
    <property type="entry name" value="HYPOXIA UP-REGULATED PROTEIN 1"/>
    <property type="match status" value="1"/>
</dbReference>
<comment type="caution">
    <text evidence="8">The sequence shown here is derived from an EMBL/GenBank/DDBJ whole genome shotgun (WGS) entry which is preliminary data.</text>
</comment>
<evidence type="ECO:0000256" key="3">
    <source>
        <dbReference type="ARBA" id="ARBA00022840"/>
    </source>
</evidence>
<dbReference type="FunFam" id="1.20.1270.10:FF:000002">
    <property type="entry name" value="Heat shock 70 kDa protein 4"/>
    <property type="match status" value="1"/>
</dbReference>
<dbReference type="Proteomes" id="UP000193560">
    <property type="component" value="Unassembled WGS sequence"/>
</dbReference>
<evidence type="ECO:0000313" key="8">
    <source>
        <dbReference type="EMBL" id="ORZ14632.1"/>
    </source>
</evidence>
<proteinExistence type="predicted"/>
<feature type="coiled-coil region" evidence="5">
    <location>
        <begin position="629"/>
        <end position="656"/>
    </location>
</feature>
<dbReference type="AlphaFoldDB" id="A0A1X2IDS1"/>
<sequence>MTFRWIGLLIYVAALLFLVQETQAAVMSIDYGTEWFKVGLIKPGMPLDVALNKDSKRKTQSVVTIRHDERIYGSDAVSLAGRFPHLTYFNLKSILAKPYNDQHAEEYRRRFVNDMQLDDHRDMPFFLHNNTDQLAVEELIAYQFQNAKKQASDTAGENVKDAVITVTPFATQHERQAILDAAELAGLNVLCLMHDETAVALNYAINRQFTTTPEYHMFYDMGAGSTVASIVSFSNVETKEGKRTKSSPQLEVKAVGFDRTLGGHEFDVRLQKLLADGFMEQYKNKVSTSVYDSHGAMARLLKEATRVKQILSANTETMASIEGLHEEKDFKLKVTRKQLESLCHDLLDRVSAPILAALDKAGMTVDNIQSLVLVGGNVRVPSIQKKLIGIVGNERIAKNVNADEAAVLGAAFHGASISNQFRLTKEIKIKDITSFPIEVSYQSESGDNTAILFNEFDALNARKTMTFKRLSDFDLQLDYATDLKTRNTLDHIAHVKVSGLTDALEKYKEDIKQSSTPPKVRVVFEMSTSGLLSVPEAYVNIELPDNGKSFTDKVKSFFGSKEEKDKAGDDDTTGKVNETEKVQNSTTASKEEEPIKAEPVLTKVALKVEYIPTGPQPLSGDEKLTIKRRVRALDTLDKQRQQREEAKNNLESFVYRTLDFLYDDTVAIVSTEEQQEQLREQLSETSDWLYDEGENAETKAYLDRMTALKSLESPITFRRQEYLSRDDTNQKVAKSVQLVNTFVEGIRQTPESEQYHTEAEIEKALSVAKAAEEWNEDKLRQQLALTPVDDPVLTSKDAASKAKDVDEALMQLLRKKKPKAPKKKEAPKNDSSTTTNPEDDKSTASDANTEKESNSSEHEHAHDEL</sequence>
<dbReference type="GO" id="GO:0140662">
    <property type="term" value="F:ATP-dependent protein folding chaperone"/>
    <property type="evidence" value="ECO:0007669"/>
    <property type="project" value="InterPro"/>
</dbReference>
<gene>
    <name evidence="8" type="ORF">BCR42DRAFT_417329</name>
</gene>
<dbReference type="InterPro" id="IPR043129">
    <property type="entry name" value="ATPase_NBD"/>
</dbReference>
<dbReference type="InterPro" id="IPR029048">
    <property type="entry name" value="HSP70_C_sf"/>
</dbReference>
<dbReference type="PRINTS" id="PR00301">
    <property type="entry name" value="HEATSHOCK70"/>
</dbReference>
<dbReference type="Gene3D" id="3.30.30.30">
    <property type="match status" value="1"/>
</dbReference>
<dbReference type="Pfam" id="PF00012">
    <property type="entry name" value="HSP70"/>
    <property type="match status" value="1"/>
</dbReference>
<keyword evidence="7" id="KW-0732">Signal</keyword>
<feature type="compositionally biased region" description="Basic and acidic residues" evidence="6">
    <location>
        <begin position="838"/>
        <end position="865"/>
    </location>
</feature>